<reference evidence="2" key="2">
    <citation type="journal article" date="2008" name="Genome Biol.">
        <title>Improved genome assembly and evidence-based global gene model set for the chordate Ciona intestinalis: new insight into intron and operon populations.</title>
        <authorList>
            <person name="Satou Y."/>
            <person name="Mineta K."/>
            <person name="Ogasawara M."/>
            <person name="Sasakura Y."/>
            <person name="Shoguchi E."/>
            <person name="Ueno K."/>
            <person name="Yamada L."/>
            <person name="Matsumoto J."/>
            <person name="Wasserscheid J."/>
            <person name="Dewar K."/>
            <person name="Wiley G.B."/>
            <person name="Macmil S.L."/>
            <person name="Roe B.A."/>
            <person name="Zeller R.W."/>
            <person name="Hastings K.E."/>
            <person name="Lemaire P."/>
            <person name="Lindquist E."/>
            <person name="Endo T."/>
            <person name="Hotta K."/>
            <person name="Inaba K."/>
        </authorList>
    </citation>
    <scope>NUCLEOTIDE SEQUENCE [LARGE SCALE GENOMIC DNA]</scope>
    <source>
        <strain evidence="2">wild type</strain>
    </source>
</reference>
<evidence type="ECO:0000256" key="1">
    <source>
        <dbReference type="SAM" id="MobiDB-lite"/>
    </source>
</evidence>
<organism evidence="2 3">
    <name type="scientific">Ciona intestinalis</name>
    <name type="common">Transparent sea squirt</name>
    <name type="synonym">Ascidia intestinalis</name>
    <dbReference type="NCBI Taxonomy" id="7719"/>
    <lineage>
        <taxon>Eukaryota</taxon>
        <taxon>Metazoa</taxon>
        <taxon>Chordata</taxon>
        <taxon>Tunicata</taxon>
        <taxon>Ascidiacea</taxon>
        <taxon>Phlebobranchia</taxon>
        <taxon>Cionidae</taxon>
        <taxon>Ciona</taxon>
    </lineage>
</organism>
<evidence type="ECO:0000313" key="3">
    <source>
        <dbReference type="Proteomes" id="UP000008144"/>
    </source>
</evidence>
<feature type="region of interest" description="Disordered" evidence="1">
    <location>
        <begin position="1"/>
        <end position="83"/>
    </location>
</feature>
<reference evidence="3" key="1">
    <citation type="journal article" date="2002" name="Science">
        <title>The draft genome of Ciona intestinalis: insights into chordate and vertebrate origins.</title>
        <authorList>
            <person name="Dehal P."/>
            <person name="Satou Y."/>
            <person name="Campbell R.K."/>
            <person name="Chapman J."/>
            <person name="Degnan B."/>
            <person name="De Tomaso A."/>
            <person name="Davidson B."/>
            <person name="Di Gregorio A."/>
            <person name="Gelpke M."/>
            <person name="Goodstein D.M."/>
            <person name="Harafuji N."/>
            <person name="Hastings K.E."/>
            <person name="Ho I."/>
            <person name="Hotta K."/>
            <person name="Huang W."/>
            <person name="Kawashima T."/>
            <person name="Lemaire P."/>
            <person name="Martinez D."/>
            <person name="Meinertzhagen I.A."/>
            <person name="Necula S."/>
            <person name="Nonaka M."/>
            <person name="Putnam N."/>
            <person name="Rash S."/>
            <person name="Saiga H."/>
            <person name="Satake M."/>
            <person name="Terry A."/>
            <person name="Yamada L."/>
            <person name="Wang H.G."/>
            <person name="Awazu S."/>
            <person name="Azumi K."/>
            <person name="Boore J."/>
            <person name="Branno M."/>
            <person name="Chin-Bow S."/>
            <person name="DeSantis R."/>
            <person name="Doyle S."/>
            <person name="Francino P."/>
            <person name="Keys D.N."/>
            <person name="Haga S."/>
            <person name="Hayashi H."/>
            <person name="Hino K."/>
            <person name="Imai K.S."/>
            <person name="Inaba K."/>
            <person name="Kano S."/>
            <person name="Kobayashi K."/>
            <person name="Kobayashi M."/>
            <person name="Lee B.I."/>
            <person name="Makabe K.W."/>
            <person name="Manohar C."/>
            <person name="Matassi G."/>
            <person name="Medina M."/>
            <person name="Mochizuki Y."/>
            <person name="Mount S."/>
            <person name="Morishita T."/>
            <person name="Miura S."/>
            <person name="Nakayama A."/>
            <person name="Nishizaka S."/>
            <person name="Nomoto H."/>
            <person name="Ohta F."/>
            <person name="Oishi K."/>
            <person name="Rigoutsos I."/>
            <person name="Sano M."/>
            <person name="Sasaki A."/>
            <person name="Sasakura Y."/>
            <person name="Shoguchi E."/>
            <person name="Shin-i T."/>
            <person name="Spagnuolo A."/>
            <person name="Stainier D."/>
            <person name="Suzuki M.M."/>
            <person name="Tassy O."/>
            <person name="Takatori N."/>
            <person name="Tokuoka M."/>
            <person name="Yagi K."/>
            <person name="Yoshizaki F."/>
            <person name="Wada S."/>
            <person name="Zhang C."/>
            <person name="Hyatt P.D."/>
            <person name="Larimer F."/>
            <person name="Detter C."/>
            <person name="Doggett N."/>
            <person name="Glavina T."/>
            <person name="Hawkins T."/>
            <person name="Richardson P."/>
            <person name="Lucas S."/>
            <person name="Kohara Y."/>
            <person name="Levine M."/>
            <person name="Satoh N."/>
            <person name="Rokhsar D.S."/>
        </authorList>
    </citation>
    <scope>NUCLEOTIDE SEQUENCE [LARGE SCALE GENOMIC DNA]</scope>
</reference>
<reference evidence="2" key="4">
    <citation type="submission" date="2025-09" db="UniProtKB">
        <authorList>
            <consortium name="Ensembl"/>
        </authorList>
    </citation>
    <scope>IDENTIFICATION</scope>
</reference>
<sequence>MAKVSKRNNGVQSGLVRQRYQSIKRSERSRSMTMNQTSSLRTSPNGDWSAAGSLTSSQSALGQNNSRLSNSSSKPSVNVNLNL</sequence>
<keyword evidence="3" id="KW-1185">Reference proteome</keyword>
<dbReference type="HOGENOM" id="CLU_2541876_0_0_1"/>
<dbReference type="AlphaFoldDB" id="H2XLW1"/>
<reference evidence="2" key="3">
    <citation type="submission" date="2025-08" db="UniProtKB">
        <authorList>
            <consortium name="Ensembl"/>
        </authorList>
    </citation>
    <scope>IDENTIFICATION</scope>
</reference>
<protein>
    <submittedName>
        <fullName evidence="2">Uncharacterized protein</fullName>
    </submittedName>
</protein>
<feature type="compositionally biased region" description="Polar residues" evidence="1">
    <location>
        <begin position="31"/>
        <end position="63"/>
    </location>
</feature>
<dbReference type="Ensembl" id="ENSCINT00000030634.1">
    <property type="protein sequence ID" value="ENSCINP00000030643.1"/>
    <property type="gene ID" value="ENSCING00000021048.1"/>
</dbReference>
<name>H2XLW1_CIOIN</name>
<proteinExistence type="predicted"/>
<accession>H2XLW1</accession>
<evidence type="ECO:0000313" key="2">
    <source>
        <dbReference type="Ensembl" id="ENSCINP00000030643.1"/>
    </source>
</evidence>
<dbReference type="Proteomes" id="UP000008144">
    <property type="component" value="Chromosome 2"/>
</dbReference>
<feature type="compositionally biased region" description="Low complexity" evidence="1">
    <location>
        <begin position="64"/>
        <end position="83"/>
    </location>
</feature>
<dbReference type="InParanoid" id="H2XLW1"/>
<dbReference type="EMBL" id="EAAA01001513">
    <property type="status" value="NOT_ANNOTATED_CDS"/>
    <property type="molecule type" value="Genomic_DNA"/>
</dbReference>